<reference evidence="2 3" key="1">
    <citation type="submission" date="2011-11" db="EMBL/GenBank/DDBJ databases">
        <title>The Noncontiguous Finished sequence of Saccharomonospora cyanea NA-134.</title>
        <authorList>
            <consortium name="US DOE Joint Genome Institute"/>
            <person name="Lucas S."/>
            <person name="Han J."/>
            <person name="Lapidus A."/>
            <person name="Cheng J.-F."/>
            <person name="Goodwin L."/>
            <person name="Pitluck S."/>
            <person name="Peters L."/>
            <person name="Ovchinnikova G."/>
            <person name="Lu M."/>
            <person name="Detter J.C."/>
            <person name="Han C."/>
            <person name="Tapia R."/>
            <person name="Land M."/>
            <person name="Hauser L."/>
            <person name="Kyrpides N."/>
            <person name="Ivanova N."/>
            <person name="Pagani I."/>
            <person name="Brambilla E.-M."/>
            <person name="Klenk H.-P."/>
            <person name="Woyke T."/>
        </authorList>
    </citation>
    <scope>NUCLEOTIDE SEQUENCE [LARGE SCALE GENOMIC DNA]</scope>
    <source>
        <strain evidence="2 3">NA-134</strain>
    </source>
</reference>
<name>H5XKX3_9PSEU</name>
<accession>H5XKX3</accession>
<evidence type="ECO:0000259" key="1">
    <source>
        <dbReference type="SMART" id="SM00849"/>
    </source>
</evidence>
<protein>
    <submittedName>
        <fullName evidence="2">Zn-dependent hydrolase, glyoxylase</fullName>
    </submittedName>
</protein>
<evidence type="ECO:0000313" key="3">
    <source>
        <dbReference type="Proteomes" id="UP000002791"/>
    </source>
</evidence>
<dbReference type="Proteomes" id="UP000002791">
    <property type="component" value="Chromosome"/>
</dbReference>
<dbReference type="EMBL" id="CM001440">
    <property type="protein sequence ID" value="EHR61971.1"/>
    <property type="molecule type" value="Genomic_DNA"/>
</dbReference>
<organism evidence="2 3">
    <name type="scientific">Saccharomonospora cyanea NA-134</name>
    <dbReference type="NCBI Taxonomy" id="882082"/>
    <lineage>
        <taxon>Bacteria</taxon>
        <taxon>Bacillati</taxon>
        <taxon>Actinomycetota</taxon>
        <taxon>Actinomycetes</taxon>
        <taxon>Pseudonocardiales</taxon>
        <taxon>Pseudonocardiaceae</taxon>
        <taxon>Saccharomonospora</taxon>
    </lineage>
</organism>
<dbReference type="HOGENOM" id="CLU_030571_2_4_11"/>
<dbReference type="GO" id="GO:0016787">
    <property type="term" value="F:hydrolase activity"/>
    <property type="evidence" value="ECO:0007669"/>
    <property type="project" value="UniProtKB-KW"/>
</dbReference>
<dbReference type="STRING" id="882082.SaccyDRAFT_3132"/>
<feature type="domain" description="Metallo-beta-lactamase" evidence="1">
    <location>
        <begin position="12"/>
        <end position="203"/>
    </location>
</feature>
<proteinExistence type="predicted"/>
<dbReference type="Pfam" id="PF00753">
    <property type="entry name" value="Lactamase_B"/>
    <property type="match status" value="1"/>
</dbReference>
<dbReference type="InterPro" id="IPR001279">
    <property type="entry name" value="Metallo-B-lactamas"/>
</dbReference>
<sequence length="222" mass="23592">MTPRLHLLRFEVGQCYVWRDDDGATLVDSGPRGHGDDIAHALDTVLGSRAALHTVVVTHCHGDHTGSLAEIRRWSTASVFAHELDAACVRGERAPEPPVLEEWERPLFAQVGAHLAGPPAEVDATVADGDVLRGGLRVLHVPGHTDGSIALYEPDARVLLTGDTIAGHDGGVILGVFNRDRARLAESVRLLSALDVEVACFGHGDPVVAGAGEVLRALVRDL</sequence>
<keyword evidence="2" id="KW-0378">Hydrolase</keyword>
<dbReference type="eggNOG" id="COG0491">
    <property type="taxonomic scope" value="Bacteria"/>
</dbReference>
<keyword evidence="3" id="KW-1185">Reference proteome</keyword>
<dbReference type="SMART" id="SM00849">
    <property type="entry name" value="Lactamase_B"/>
    <property type="match status" value="1"/>
</dbReference>
<dbReference type="Gene3D" id="3.60.15.10">
    <property type="entry name" value="Ribonuclease Z/Hydroxyacylglutathione hydrolase-like"/>
    <property type="match status" value="1"/>
</dbReference>
<dbReference type="InterPro" id="IPR050855">
    <property type="entry name" value="NDM-1-like"/>
</dbReference>
<dbReference type="PANTHER" id="PTHR42951">
    <property type="entry name" value="METALLO-BETA-LACTAMASE DOMAIN-CONTAINING"/>
    <property type="match status" value="1"/>
</dbReference>
<dbReference type="SUPFAM" id="SSF56281">
    <property type="entry name" value="Metallo-hydrolase/oxidoreductase"/>
    <property type="match status" value="1"/>
</dbReference>
<dbReference type="AlphaFoldDB" id="H5XKX3"/>
<gene>
    <name evidence="2" type="ORF">SaccyDRAFT_3132</name>
</gene>
<evidence type="ECO:0000313" key="2">
    <source>
        <dbReference type="EMBL" id="EHR61971.1"/>
    </source>
</evidence>
<dbReference type="InterPro" id="IPR036866">
    <property type="entry name" value="RibonucZ/Hydroxyglut_hydro"/>
</dbReference>
<dbReference type="CDD" id="cd07721">
    <property type="entry name" value="yflN-like_MBL-fold"/>
    <property type="match status" value="1"/>
</dbReference>